<dbReference type="Proteomes" id="UP000033428">
    <property type="component" value="Unassembled WGS sequence"/>
</dbReference>
<protein>
    <submittedName>
        <fullName evidence="1">ThiS, thiamine-biosynthesis</fullName>
    </submittedName>
</protein>
<evidence type="ECO:0000313" key="1">
    <source>
        <dbReference type="EMBL" id="KJJ86049.1"/>
    </source>
</evidence>
<dbReference type="Gene3D" id="3.10.20.30">
    <property type="match status" value="1"/>
</dbReference>
<dbReference type="Pfam" id="PF02597">
    <property type="entry name" value="ThiS"/>
    <property type="match status" value="1"/>
</dbReference>
<dbReference type="InterPro" id="IPR012675">
    <property type="entry name" value="Beta-grasp_dom_sf"/>
</dbReference>
<proteinExistence type="predicted"/>
<accession>A0A0F0CVJ2</accession>
<name>A0A0F0CVJ2_9BACT</name>
<dbReference type="EMBL" id="JYNY01000017">
    <property type="protein sequence ID" value="KJJ86049.1"/>
    <property type="molecule type" value="Genomic_DNA"/>
</dbReference>
<dbReference type="AlphaFoldDB" id="A0A0F0CVJ2"/>
<sequence length="68" mass="7809">MKIKINGIEENIIREENLSLKKLLALKNLIPERVIVEYNCVIPAREKWDSIMIQEGDNIEIVQFVSGG</sequence>
<dbReference type="InterPro" id="IPR010035">
    <property type="entry name" value="Thi_S"/>
</dbReference>
<dbReference type="SUPFAM" id="SSF54285">
    <property type="entry name" value="MoaD/ThiS"/>
    <property type="match status" value="1"/>
</dbReference>
<reference evidence="1 2" key="1">
    <citation type="submission" date="2015-02" db="EMBL/GenBank/DDBJ databases">
        <title>Single-cell genomics of uncultivated deep-branching MTB reveals a conserved set of magnetosome genes.</title>
        <authorList>
            <person name="Kolinko S."/>
            <person name="Richter M."/>
            <person name="Glockner F.O."/>
            <person name="Brachmann A."/>
            <person name="Schuler D."/>
        </authorList>
    </citation>
    <scope>NUCLEOTIDE SEQUENCE [LARGE SCALE GENOMIC DNA]</scope>
    <source>
        <strain evidence="1">SKK-01</strain>
    </source>
</reference>
<gene>
    <name evidence="1" type="ORF">OMAG_000088</name>
</gene>
<dbReference type="PANTHER" id="PTHR34472">
    <property type="entry name" value="SULFUR CARRIER PROTEIN THIS"/>
    <property type="match status" value="1"/>
</dbReference>
<comment type="caution">
    <text evidence="1">The sequence shown here is derived from an EMBL/GenBank/DDBJ whole genome shotgun (WGS) entry which is preliminary data.</text>
</comment>
<organism evidence="1 2">
    <name type="scientific">Candidatus Omnitrophus magneticus</name>
    <dbReference type="NCBI Taxonomy" id="1609969"/>
    <lineage>
        <taxon>Bacteria</taxon>
        <taxon>Pseudomonadati</taxon>
        <taxon>Candidatus Omnitrophota</taxon>
        <taxon>Candidatus Omnitrophus</taxon>
    </lineage>
</organism>
<dbReference type="InterPro" id="IPR016155">
    <property type="entry name" value="Mopterin_synth/thiamin_S_b"/>
</dbReference>
<dbReference type="InterPro" id="IPR003749">
    <property type="entry name" value="ThiS/MoaD-like"/>
</dbReference>
<keyword evidence="2" id="KW-1185">Reference proteome</keyword>
<evidence type="ECO:0000313" key="2">
    <source>
        <dbReference type="Proteomes" id="UP000033428"/>
    </source>
</evidence>
<dbReference type="PANTHER" id="PTHR34472:SF1">
    <property type="entry name" value="SULFUR CARRIER PROTEIN THIS"/>
    <property type="match status" value="1"/>
</dbReference>
<dbReference type="NCBIfam" id="TIGR01683">
    <property type="entry name" value="thiS"/>
    <property type="match status" value="1"/>
</dbReference>